<evidence type="ECO:0000313" key="6">
    <source>
        <dbReference type="EMBL" id="QDV42971.1"/>
    </source>
</evidence>
<evidence type="ECO:0000256" key="2">
    <source>
        <dbReference type="ARBA" id="ARBA00022679"/>
    </source>
</evidence>
<reference evidence="6 7" key="1">
    <citation type="submission" date="2019-03" db="EMBL/GenBank/DDBJ databases">
        <title>Deep-cultivation of Planctomycetes and their phenomic and genomic characterization uncovers novel biology.</title>
        <authorList>
            <person name="Wiegand S."/>
            <person name="Jogler M."/>
            <person name="Boedeker C."/>
            <person name="Pinto D."/>
            <person name="Vollmers J."/>
            <person name="Rivas-Marin E."/>
            <person name="Kohn T."/>
            <person name="Peeters S.H."/>
            <person name="Heuer A."/>
            <person name="Rast P."/>
            <person name="Oberbeckmann S."/>
            <person name="Bunk B."/>
            <person name="Jeske O."/>
            <person name="Meyerdierks A."/>
            <person name="Storesund J.E."/>
            <person name="Kallscheuer N."/>
            <person name="Luecker S."/>
            <person name="Lage O.M."/>
            <person name="Pohl T."/>
            <person name="Merkel B.J."/>
            <person name="Hornburger P."/>
            <person name="Mueller R.-W."/>
            <person name="Bruemmer F."/>
            <person name="Labrenz M."/>
            <person name="Spormann A.M."/>
            <person name="Op den Camp H."/>
            <person name="Overmann J."/>
            <person name="Amann R."/>
            <person name="Jetten M.S.M."/>
            <person name="Mascher T."/>
            <person name="Medema M.H."/>
            <person name="Devos D.P."/>
            <person name="Kaster A.-K."/>
            <person name="Ovreas L."/>
            <person name="Rohde M."/>
            <person name="Galperin M.Y."/>
            <person name="Jogler C."/>
        </authorList>
    </citation>
    <scope>NUCLEOTIDE SEQUENCE [LARGE SCALE GENOMIC DNA]</scope>
    <source>
        <strain evidence="6 7">Enr13</strain>
    </source>
</reference>
<dbReference type="GO" id="GO:0019150">
    <property type="term" value="F:D-ribulokinase activity"/>
    <property type="evidence" value="ECO:0007669"/>
    <property type="project" value="TreeGrafter"/>
</dbReference>
<dbReference type="PANTHER" id="PTHR10196">
    <property type="entry name" value="SUGAR KINASE"/>
    <property type="match status" value="1"/>
</dbReference>
<dbReference type="RefSeq" id="WP_145386745.1">
    <property type="nucleotide sequence ID" value="NZ_CP037423.1"/>
</dbReference>
<name>A0A518HQA5_9BACT</name>
<dbReference type="GO" id="GO:0005829">
    <property type="term" value="C:cytosol"/>
    <property type="evidence" value="ECO:0007669"/>
    <property type="project" value="TreeGrafter"/>
</dbReference>
<dbReference type="SUPFAM" id="SSF53067">
    <property type="entry name" value="Actin-like ATPase domain"/>
    <property type="match status" value="2"/>
</dbReference>
<dbReference type="InterPro" id="IPR043129">
    <property type="entry name" value="ATPase_NBD"/>
</dbReference>
<dbReference type="OrthoDB" id="9805576at2"/>
<dbReference type="Pfam" id="PF00370">
    <property type="entry name" value="FGGY_N"/>
    <property type="match status" value="1"/>
</dbReference>
<organism evidence="6 7">
    <name type="scientific">Stieleria neptunia</name>
    <dbReference type="NCBI Taxonomy" id="2527979"/>
    <lineage>
        <taxon>Bacteria</taxon>
        <taxon>Pseudomonadati</taxon>
        <taxon>Planctomycetota</taxon>
        <taxon>Planctomycetia</taxon>
        <taxon>Pirellulales</taxon>
        <taxon>Pirellulaceae</taxon>
        <taxon>Stieleria</taxon>
    </lineage>
</organism>
<evidence type="ECO:0000256" key="1">
    <source>
        <dbReference type="ARBA" id="ARBA00009156"/>
    </source>
</evidence>
<dbReference type="CDD" id="cd07783">
    <property type="entry name" value="ASKHA_NBD_FGGY_SePSK_AtXK1-like"/>
    <property type="match status" value="1"/>
</dbReference>
<dbReference type="AlphaFoldDB" id="A0A518HQA5"/>
<keyword evidence="3 6" id="KW-0418">Kinase</keyword>
<dbReference type="PANTHER" id="PTHR10196:SF80">
    <property type="entry name" value="D-RIBULOSE KINASE"/>
    <property type="match status" value="1"/>
</dbReference>
<evidence type="ECO:0000256" key="3">
    <source>
        <dbReference type="ARBA" id="ARBA00022777"/>
    </source>
</evidence>
<evidence type="ECO:0000259" key="4">
    <source>
        <dbReference type="Pfam" id="PF00370"/>
    </source>
</evidence>
<sequence length="437" mass="46266">MPTDDDLFLGIDIGTSGVRSTVITKTGEQIATASVRLPKPLEIDSRPCQDPGLWWGATCDSLFDLAKRLKQHDRNIGDVRSLSVDGTSGTLLLADENLTPVSPGYLYNSAGFDREAAVIAAHAPRDSIANGSGSALARLMYLQKQTGAQPARFIFHQADWIAANFLGASQIQGGGLSDETNVLKMGYDVVHRNWPDWIVDCGVPTRSLPDVHPVGAIFGNVSRAVSQQFGFAQDVRVVAGATDSNAAFLASGASKIGEGVTSLGTTLAIKLLSDQPVFDPSRGIYSHRIKDIWLPGGASSSGGGVLLNFFTRDQLGDLEARLDPLTPTGLDYYPLSRPGERFPIADPKLQPRLTPRPPDDAVFLQGMLESIAEIERVGYAALQELGAPSVHQVYTAGGGAANKAWTQIRARGLGVPVLKADSSDAAVGAARIAAGLI</sequence>
<dbReference type="Proteomes" id="UP000319004">
    <property type="component" value="Chromosome"/>
</dbReference>
<dbReference type="InterPro" id="IPR018485">
    <property type="entry name" value="FGGY_C"/>
</dbReference>
<protein>
    <submittedName>
        <fullName evidence="6">Xylulose kinase</fullName>
        <ecNumber evidence="6">2.7.1.17</ecNumber>
    </submittedName>
</protein>
<dbReference type="GO" id="GO:0005997">
    <property type="term" value="P:xylulose metabolic process"/>
    <property type="evidence" value="ECO:0007669"/>
    <property type="project" value="TreeGrafter"/>
</dbReference>
<dbReference type="InterPro" id="IPR018484">
    <property type="entry name" value="FGGY_N"/>
</dbReference>
<dbReference type="GO" id="GO:0004856">
    <property type="term" value="F:D-xylulokinase activity"/>
    <property type="evidence" value="ECO:0007669"/>
    <property type="project" value="UniProtKB-EC"/>
</dbReference>
<feature type="domain" description="Carbohydrate kinase FGGY N-terminal" evidence="4">
    <location>
        <begin position="8"/>
        <end position="249"/>
    </location>
</feature>
<dbReference type="Gene3D" id="3.30.420.40">
    <property type="match status" value="2"/>
</dbReference>
<dbReference type="PIRSF" id="PIRSF000538">
    <property type="entry name" value="GlpK"/>
    <property type="match status" value="1"/>
</dbReference>
<dbReference type="Pfam" id="PF02782">
    <property type="entry name" value="FGGY_C"/>
    <property type="match status" value="1"/>
</dbReference>
<dbReference type="KEGG" id="snep:Enr13x_28230"/>
<keyword evidence="7" id="KW-1185">Reference proteome</keyword>
<keyword evidence="2 6" id="KW-0808">Transferase</keyword>
<gene>
    <name evidence="6" type="primary">xylB_2</name>
    <name evidence="6" type="ORF">Enr13x_28230</name>
</gene>
<dbReference type="EC" id="2.7.1.17" evidence="6"/>
<dbReference type="EMBL" id="CP037423">
    <property type="protein sequence ID" value="QDV42971.1"/>
    <property type="molecule type" value="Genomic_DNA"/>
</dbReference>
<proteinExistence type="inferred from homology"/>
<comment type="similarity">
    <text evidence="1">Belongs to the FGGY kinase family.</text>
</comment>
<feature type="domain" description="Carbohydrate kinase FGGY C-terminal" evidence="5">
    <location>
        <begin position="260"/>
        <end position="434"/>
    </location>
</feature>
<dbReference type="InterPro" id="IPR000577">
    <property type="entry name" value="Carb_kinase_FGGY"/>
</dbReference>
<evidence type="ECO:0000259" key="5">
    <source>
        <dbReference type="Pfam" id="PF02782"/>
    </source>
</evidence>
<accession>A0A518HQA5</accession>
<evidence type="ECO:0000313" key="7">
    <source>
        <dbReference type="Proteomes" id="UP000319004"/>
    </source>
</evidence>